<dbReference type="Proteomes" id="UP000316706">
    <property type="component" value="Unassembled WGS sequence"/>
</dbReference>
<keyword evidence="3" id="KW-1185">Reference proteome</keyword>
<keyword evidence="1" id="KW-0812">Transmembrane</keyword>
<feature type="transmembrane region" description="Helical" evidence="1">
    <location>
        <begin position="76"/>
        <end position="107"/>
    </location>
</feature>
<keyword evidence="1" id="KW-1133">Transmembrane helix</keyword>
<protein>
    <submittedName>
        <fullName evidence="2">Uncharacterized protein</fullName>
    </submittedName>
</protein>
<dbReference type="OrthoDB" id="3700965at2"/>
<sequence>MTRLGTTRLDTGSVSGARLPAGLGRAHFGRTLFLRTAYMLAALPAALVSLTGAPVQGSLARRLLNVEAAPRGRFQTILHAVLSVPLNAASLLVVSYGWAIVVLNLLYPGRRLIGMGGTLDDAWGGPTLAGAWAVHALGGLVMLLLMPFVLKCLTALHTRLLLGVAGNAVGGTTGRATGGGTMER</sequence>
<feature type="transmembrane region" description="Helical" evidence="1">
    <location>
        <begin position="37"/>
        <end position="55"/>
    </location>
</feature>
<dbReference type="AlphaFoldDB" id="A0A543I9P2"/>
<feature type="transmembrane region" description="Helical" evidence="1">
    <location>
        <begin position="127"/>
        <end position="150"/>
    </location>
</feature>
<evidence type="ECO:0000313" key="3">
    <source>
        <dbReference type="Proteomes" id="UP000316706"/>
    </source>
</evidence>
<comment type="caution">
    <text evidence="2">The sequence shown here is derived from an EMBL/GenBank/DDBJ whole genome shotgun (WGS) entry which is preliminary data.</text>
</comment>
<proteinExistence type="predicted"/>
<organism evidence="2 3">
    <name type="scientific">Actinomadura hallensis</name>
    <dbReference type="NCBI Taxonomy" id="337895"/>
    <lineage>
        <taxon>Bacteria</taxon>
        <taxon>Bacillati</taxon>
        <taxon>Actinomycetota</taxon>
        <taxon>Actinomycetes</taxon>
        <taxon>Streptosporangiales</taxon>
        <taxon>Thermomonosporaceae</taxon>
        <taxon>Actinomadura</taxon>
    </lineage>
</organism>
<evidence type="ECO:0000256" key="1">
    <source>
        <dbReference type="SAM" id="Phobius"/>
    </source>
</evidence>
<evidence type="ECO:0000313" key="2">
    <source>
        <dbReference type="EMBL" id="TQM67287.1"/>
    </source>
</evidence>
<keyword evidence="1" id="KW-0472">Membrane</keyword>
<gene>
    <name evidence="2" type="ORF">FHX41_0892</name>
</gene>
<accession>A0A543I9P2</accession>
<dbReference type="EMBL" id="VFPO01000001">
    <property type="protein sequence ID" value="TQM67287.1"/>
    <property type="molecule type" value="Genomic_DNA"/>
</dbReference>
<dbReference type="RefSeq" id="WP_141966315.1">
    <property type="nucleotide sequence ID" value="NZ_VFPO01000001.1"/>
</dbReference>
<reference evidence="2 3" key="1">
    <citation type="submission" date="2019-06" db="EMBL/GenBank/DDBJ databases">
        <title>Sequencing the genomes of 1000 actinobacteria strains.</title>
        <authorList>
            <person name="Klenk H.-P."/>
        </authorList>
    </citation>
    <scope>NUCLEOTIDE SEQUENCE [LARGE SCALE GENOMIC DNA]</scope>
    <source>
        <strain evidence="2 3">DSM 45043</strain>
    </source>
</reference>
<name>A0A543I9P2_9ACTN</name>